<keyword evidence="8 11" id="KW-0472">Membrane</keyword>
<evidence type="ECO:0000256" key="7">
    <source>
        <dbReference type="ARBA" id="ARBA00023040"/>
    </source>
</evidence>
<dbReference type="Proteomes" id="UP000002279">
    <property type="component" value="Chromosome X5"/>
</dbReference>
<keyword evidence="7 11" id="KW-0297">G-protein coupled receptor</keyword>
<dbReference type="AlphaFoldDB" id="A0A6I8MX55"/>
<proteinExistence type="inferred from homology"/>
<keyword evidence="6 11" id="KW-1133">Transmembrane helix</keyword>
<dbReference type="Ensembl" id="ENSOANT00000068272.1">
    <property type="protein sequence ID" value="ENSOANP00000033308.1"/>
    <property type="gene ID" value="ENSOANG00000045025.1"/>
</dbReference>
<dbReference type="SUPFAM" id="SSF81321">
    <property type="entry name" value="Family A G protein-coupled receptor-like"/>
    <property type="match status" value="1"/>
</dbReference>
<feature type="transmembrane region" description="Helical" evidence="11">
    <location>
        <begin position="175"/>
        <end position="193"/>
    </location>
</feature>
<organism evidence="13 14">
    <name type="scientific">Ornithorhynchus anatinus</name>
    <name type="common">Duckbill platypus</name>
    <dbReference type="NCBI Taxonomy" id="9258"/>
    <lineage>
        <taxon>Eukaryota</taxon>
        <taxon>Metazoa</taxon>
        <taxon>Chordata</taxon>
        <taxon>Craniata</taxon>
        <taxon>Vertebrata</taxon>
        <taxon>Euteleostomi</taxon>
        <taxon>Mammalia</taxon>
        <taxon>Monotremata</taxon>
        <taxon>Ornithorhynchidae</taxon>
        <taxon>Ornithorhynchus</taxon>
    </lineage>
</organism>
<protein>
    <recommendedName>
        <fullName evidence="11">Vomeronasal type-1 receptor</fullName>
    </recommendedName>
</protein>
<dbReference type="GeneID" id="100086656"/>
<dbReference type="OrthoDB" id="9606139at2759"/>
<dbReference type="GO" id="GO:0019236">
    <property type="term" value="P:response to pheromone"/>
    <property type="evidence" value="ECO:0007669"/>
    <property type="project" value="UniProtKB-KW"/>
</dbReference>
<dbReference type="GO" id="GO:0005886">
    <property type="term" value="C:plasma membrane"/>
    <property type="evidence" value="ECO:0000318"/>
    <property type="project" value="GO_Central"/>
</dbReference>
<dbReference type="InParanoid" id="A0A6I8MX55"/>
<dbReference type="CTD" id="100086656"/>
<feature type="transmembrane region" description="Helical" evidence="11">
    <location>
        <begin position="73"/>
        <end position="95"/>
    </location>
</feature>
<comment type="similarity">
    <text evidence="2 11">Belongs to the G-protein coupled receptor 1 family.</text>
</comment>
<sequence length="275" mass="30704">MMLLSKGIPEVMESWRMNNFLDTVGCKILLYCSCFGWSQSICTTSFLSTFQAVTISPSNSQWARLKDKAPRSIALSFLLFWVLSLFLDITALMYITDPQNQTSVRKIFDLKYCSSVSVSAGITVINSAIFTLRDLLFIGIMSGASFYVVFLLPSHHSLVWHLHISNHSPRTMPEVRAAKCVISLVTLYVILYGSNTITLNVLLNTKAESPLLLNIHTVLSFLFAAISPLPIINSKRTLWQGRFSQGKEKSPLSASTQHRLQQSPVQLGGKHRGET</sequence>
<evidence type="ECO:0000256" key="9">
    <source>
        <dbReference type="ARBA" id="ARBA00023170"/>
    </source>
</evidence>
<evidence type="ECO:0000256" key="2">
    <source>
        <dbReference type="ARBA" id="ARBA00010663"/>
    </source>
</evidence>
<evidence type="ECO:0000313" key="13">
    <source>
        <dbReference type="Ensembl" id="ENSOANP00000033308.1"/>
    </source>
</evidence>
<dbReference type="GO" id="GO:0016503">
    <property type="term" value="F:pheromone receptor activity"/>
    <property type="evidence" value="ECO:0007669"/>
    <property type="project" value="InterPro"/>
</dbReference>
<evidence type="ECO:0000256" key="4">
    <source>
        <dbReference type="ARBA" id="ARBA00022507"/>
    </source>
</evidence>
<evidence type="ECO:0000256" key="5">
    <source>
        <dbReference type="ARBA" id="ARBA00022692"/>
    </source>
</evidence>
<dbReference type="Gene3D" id="1.20.1070.10">
    <property type="entry name" value="Rhodopsin 7-helix transmembrane proteins"/>
    <property type="match status" value="1"/>
</dbReference>
<evidence type="ECO:0000256" key="1">
    <source>
        <dbReference type="ARBA" id="ARBA00004651"/>
    </source>
</evidence>
<keyword evidence="14" id="KW-1185">Reference proteome</keyword>
<dbReference type="GO" id="GO:0005550">
    <property type="term" value="F:pheromone binding"/>
    <property type="evidence" value="ECO:0000318"/>
    <property type="project" value="GO_Central"/>
</dbReference>
<name>A0A6I8MX55_ORNAN</name>
<feature type="transmembrane region" description="Helical" evidence="11">
    <location>
        <begin position="135"/>
        <end position="154"/>
    </location>
</feature>
<dbReference type="InterPro" id="IPR004072">
    <property type="entry name" value="Vmron_rcpt_1"/>
</dbReference>
<evidence type="ECO:0000256" key="8">
    <source>
        <dbReference type="ARBA" id="ARBA00023136"/>
    </source>
</evidence>
<evidence type="ECO:0000313" key="14">
    <source>
        <dbReference type="Proteomes" id="UP000002279"/>
    </source>
</evidence>
<gene>
    <name evidence="13" type="primary">ORNANAV1R3188</name>
</gene>
<evidence type="ECO:0000256" key="12">
    <source>
        <dbReference type="SAM" id="MobiDB-lite"/>
    </source>
</evidence>
<keyword evidence="3 11" id="KW-1003">Cell membrane</keyword>
<evidence type="ECO:0000256" key="6">
    <source>
        <dbReference type="ARBA" id="ARBA00022989"/>
    </source>
</evidence>
<dbReference type="Pfam" id="PF03402">
    <property type="entry name" value="V1R"/>
    <property type="match status" value="1"/>
</dbReference>
<dbReference type="KEGG" id="oaa:100086656"/>
<feature type="compositionally biased region" description="Polar residues" evidence="12">
    <location>
        <begin position="252"/>
        <end position="265"/>
    </location>
</feature>
<dbReference type="GeneTree" id="ENSGT01030000234553"/>
<dbReference type="RefSeq" id="NP_001240509.1">
    <property type="nucleotide sequence ID" value="NM_001253580.1"/>
</dbReference>
<reference evidence="13" key="2">
    <citation type="submission" date="2025-08" db="UniProtKB">
        <authorList>
            <consortium name="Ensembl"/>
        </authorList>
    </citation>
    <scope>IDENTIFICATION</scope>
    <source>
        <strain evidence="13">Glennie</strain>
    </source>
</reference>
<evidence type="ECO:0000256" key="3">
    <source>
        <dbReference type="ARBA" id="ARBA00022475"/>
    </source>
</evidence>
<keyword evidence="5 11" id="KW-0812">Transmembrane</keyword>
<dbReference type="FunFam" id="1.20.1070.10:FF:000335">
    <property type="entry name" value="Vomeronasal type-1 receptor"/>
    <property type="match status" value="1"/>
</dbReference>
<reference evidence="13" key="3">
    <citation type="submission" date="2025-09" db="UniProtKB">
        <authorList>
            <consortium name="Ensembl"/>
        </authorList>
    </citation>
    <scope>IDENTIFICATION</scope>
    <source>
        <strain evidence="13">Glennie</strain>
    </source>
</reference>
<keyword evidence="10 11" id="KW-0807">Transducer</keyword>
<reference evidence="13 14" key="1">
    <citation type="journal article" date="2008" name="Nature">
        <title>Genome analysis of the platypus reveals unique signatures of evolution.</title>
        <authorList>
            <person name="Warren W.C."/>
            <person name="Hillier L.W."/>
            <person name="Marshall Graves J.A."/>
            <person name="Birney E."/>
            <person name="Ponting C.P."/>
            <person name="Grutzner F."/>
            <person name="Belov K."/>
            <person name="Miller W."/>
            <person name="Clarke L."/>
            <person name="Chinwalla A.T."/>
            <person name="Yang S.P."/>
            <person name="Heger A."/>
            <person name="Locke D.P."/>
            <person name="Miethke P."/>
            <person name="Waters P.D."/>
            <person name="Veyrunes F."/>
            <person name="Fulton L."/>
            <person name="Fulton B."/>
            <person name="Graves T."/>
            <person name="Wallis J."/>
            <person name="Puente X.S."/>
            <person name="Lopez-Otin C."/>
            <person name="Ordonez G.R."/>
            <person name="Eichler E.E."/>
            <person name="Chen L."/>
            <person name="Cheng Z."/>
            <person name="Deakin J.E."/>
            <person name="Alsop A."/>
            <person name="Thompson K."/>
            <person name="Kirby P."/>
            <person name="Papenfuss A.T."/>
            <person name="Wakefield M.J."/>
            <person name="Olender T."/>
            <person name="Lancet D."/>
            <person name="Huttley G.A."/>
            <person name="Smit A.F."/>
            <person name="Pask A."/>
            <person name="Temple-Smith P."/>
            <person name="Batzer M.A."/>
            <person name="Walker J.A."/>
            <person name="Konkel M.K."/>
            <person name="Harris R.S."/>
            <person name="Whittington C.M."/>
            <person name="Wong E.S."/>
            <person name="Gemmell N.J."/>
            <person name="Buschiazzo E."/>
            <person name="Vargas Jentzsch I.M."/>
            <person name="Merkel A."/>
            <person name="Schmitz J."/>
            <person name="Zemann A."/>
            <person name="Churakov G."/>
            <person name="Kriegs J.O."/>
            <person name="Brosius J."/>
            <person name="Murchison E.P."/>
            <person name="Sachidanandam R."/>
            <person name="Smith C."/>
            <person name="Hannon G.J."/>
            <person name="Tsend-Ayush E."/>
            <person name="McMillan D."/>
            <person name="Attenborough R."/>
            <person name="Rens W."/>
            <person name="Ferguson-Smith M."/>
            <person name="Lefevre C.M."/>
            <person name="Sharp J.A."/>
            <person name="Nicholas K.R."/>
            <person name="Ray D.A."/>
            <person name="Kube M."/>
            <person name="Reinhardt R."/>
            <person name="Pringle T.H."/>
            <person name="Taylor J."/>
            <person name="Jones R.C."/>
            <person name="Nixon B."/>
            <person name="Dacheux J.L."/>
            <person name="Niwa H."/>
            <person name="Sekita Y."/>
            <person name="Huang X."/>
            <person name="Stark A."/>
            <person name="Kheradpour P."/>
            <person name="Kellis M."/>
            <person name="Flicek P."/>
            <person name="Chen Y."/>
            <person name="Webber C."/>
            <person name="Hardison R."/>
            <person name="Nelson J."/>
            <person name="Hallsworth-Pepin K."/>
            <person name="Delehaunty K."/>
            <person name="Markovic C."/>
            <person name="Minx P."/>
            <person name="Feng Y."/>
            <person name="Kremitzki C."/>
            <person name="Mitreva M."/>
            <person name="Glasscock J."/>
            <person name="Wylie T."/>
            <person name="Wohldmann P."/>
            <person name="Thiru P."/>
            <person name="Nhan M.N."/>
            <person name="Pohl C.S."/>
            <person name="Smith S.M."/>
            <person name="Hou S."/>
            <person name="Nefedov M."/>
            <person name="de Jong P.J."/>
            <person name="Renfree M.B."/>
            <person name="Mardis E.R."/>
            <person name="Wilson R.K."/>
        </authorList>
    </citation>
    <scope>NUCLEOTIDE SEQUENCE [LARGE SCALE GENOMIC DNA]</scope>
    <source>
        <strain evidence="13 14">Glennie</strain>
    </source>
</reference>
<feature type="transmembrane region" description="Helical" evidence="11">
    <location>
        <begin position="213"/>
        <end position="232"/>
    </location>
</feature>
<dbReference type="PANTHER" id="PTHR24062">
    <property type="entry name" value="VOMERONASAL TYPE-1 RECEPTOR"/>
    <property type="match status" value="1"/>
</dbReference>
<keyword evidence="9 11" id="KW-0675">Receptor</keyword>
<evidence type="ECO:0000256" key="11">
    <source>
        <dbReference type="RuleBase" id="RU364061"/>
    </source>
</evidence>
<accession>A0A6I8MX55</accession>
<keyword evidence="4 11" id="KW-0589">Pheromone response</keyword>
<feature type="region of interest" description="Disordered" evidence="12">
    <location>
        <begin position="247"/>
        <end position="275"/>
    </location>
</feature>
<comment type="subcellular location">
    <subcellularLocation>
        <location evidence="1 11">Cell membrane</location>
        <topology evidence="1 11">Multi-pass membrane protein</topology>
    </subcellularLocation>
</comment>
<feature type="transmembrane region" description="Helical" evidence="11">
    <location>
        <begin position="107"/>
        <end position="129"/>
    </location>
</feature>
<evidence type="ECO:0000256" key="10">
    <source>
        <dbReference type="ARBA" id="ARBA00023224"/>
    </source>
</evidence>